<reference evidence="2" key="1">
    <citation type="submission" date="2025-08" db="UniProtKB">
        <authorList>
            <consortium name="Ensembl"/>
        </authorList>
    </citation>
    <scope>IDENTIFICATION</scope>
</reference>
<sequence length="90" mass="9891">MTATLVNYVQLRGVVTLNRGSGAAGGAAPRERMCGTATRNHSLYICRTGRLQFKCVFMLTIVFSIIFLETVIVLVNDFLPNVLLIILGLF</sequence>
<evidence type="ECO:0000313" key="2">
    <source>
        <dbReference type="Ensembl" id="ENSXCOP00000018298.1"/>
    </source>
</evidence>
<feature type="transmembrane region" description="Helical" evidence="1">
    <location>
        <begin position="55"/>
        <end position="75"/>
    </location>
</feature>
<organism evidence="2 3">
    <name type="scientific">Xiphophorus couchianus</name>
    <name type="common">Monterrey platyfish</name>
    <dbReference type="NCBI Taxonomy" id="32473"/>
    <lineage>
        <taxon>Eukaryota</taxon>
        <taxon>Metazoa</taxon>
        <taxon>Chordata</taxon>
        <taxon>Craniata</taxon>
        <taxon>Vertebrata</taxon>
        <taxon>Euteleostomi</taxon>
        <taxon>Actinopterygii</taxon>
        <taxon>Neopterygii</taxon>
        <taxon>Teleostei</taxon>
        <taxon>Neoteleostei</taxon>
        <taxon>Acanthomorphata</taxon>
        <taxon>Ovalentaria</taxon>
        <taxon>Atherinomorphae</taxon>
        <taxon>Cyprinodontiformes</taxon>
        <taxon>Poeciliidae</taxon>
        <taxon>Poeciliinae</taxon>
        <taxon>Xiphophorus</taxon>
    </lineage>
</organism>
<proteinExistence type="predicted"/>
<dbReference type="Ensembl" id="ENSXCOT00000018529.1">
    <property type="protein sequence ID" value="ENSXCOP00000018298.1"/>
    <property type="gene ID" value="ENSXCOG00000013780.1"/>
</dbReference>
<dbReference type="Proteomes" id="UP000261380">
    <property type="component" value="Unplaced"/>
</dbReference>
<keyword evidence="1" id="KW-1133">Transmembrane helix</keyword>
<keyword evidence="3" id="KW-1185">Reference proteome</keyword>
<evidence type="ECO:0000313" key="3">
    <source>
        <dbReference type="Proteomes" id="UP000261380"/>
    </source>
</evidence>
<protein>
    <submittedName>
        <fullName evidence="2">Uncharacterized protein</fullName>
    </submittedName>
</protein>
<keyword evidence="1" id="KW-0472">Membrane</keyword>
<evidence type="ECO:0000256" key="1">
    <source>
        <dbReference type="SAM" id="Phobius"/>
    </source>
</evidence>
<name>A0A3B5M2H4_9TELE</name>
<reference evidence="2" key="2">
    <citation type="submission" date="2025-09" db="UniProtKB">
        <authorList>
            <consortium name="Ensembl"/>
        </authorList>
    </citation>
    <scope>IDENTIFICATION</scope>
</reference>
<keyword evidence="1" id="KW-0812">Transmembrane</keyword>
<dbReference type="AlphaFoldDB" id="A0A3B5M2H4"/>
<accession>A0A3B5M2H4</accession>